<reference evidence="4 5" key="1">
    <citation type="submission" date="2024-02" db="EMBL/GenBank/DDBJ databases">
        <title>Lysinimicrobium sediminis NBRC 112286.</title>
        <authorList>
            <person name="Ichikawa N."/>
            <person name="Katano-Makiyama Y."/>
            <person name="Hidaka K."/>
        </authorList>
    </citation>
    <scope>NUCLEOTIDE SEQUENCE [LARGE SCALE GENOMIC DNA]</scope>
    <source>
        <strain evidence="4 5">NBRC 112286</strain>
    </source>
</reference>
<dbReference type="SUPFAM" id="SSF55729">
    <property type="entry name" value="Acyl-CoA N-acyltransferases (Nat)"/>
    <property type="match status" value="1"/>
</dbReference>
<dbReference type="Pfam" id="PF00583">
    <property type="entry name" value="Acetyltransf_1"/>
    <property type="match status" value="1"/>
</dbReference>
<organism evidence="4 5">
    <name type="scientific">Demequina sediminis</name>
    <dbReference type="NCBI Taxonomy" id="1930058"/>
    <lineage>
        <taxon>Bacteria</taxon>
        <taxon>Bacillati</taxon>
        <taxon>Actinomycetota</taxon>
        <taxon>Actinomycetes</taxon>
        <taxon>Micrococcales</taxon>
        <taxon>Demequinaceae</taxon>
        <taxon>Demequina</taxon>
    </lineage>
</organism>
<keyword evidence="5" id="KW-1185">Reference proteome</keyword>
<evidence type="ECO:0000313" key="4">
    <source>
        <dbReference type="EMBL" id="GAA5518691.1"/>
    </source>
</evidence>
<gene>
    <name evidence="4" type="primary">mshD_1</name>
    <name evidence="4" type="ORF">Lsed01_01124</name>
</gene>
<dbReference type="PANTHER" id="PTHR43877">
    <property type="entry name" value="AMINOALKYLPHOSPHONATE N-ACETYLTRANSFERASE-RELATED-RELATED"/>
    <property type="match status" value="1"/>
</dbReference>
<proteinExistence type="predicted"/>
<dbReference type="Proteomes" id="UP001426770">
    <property type="component" value="Unassembled WGS sequence"/>
</dbReference>
<dbReference type="InterPro" id="IPR050832">
    <property type="entry name" value="Bact_Acetyltransf"/>
</dbReference>
<feature type="domain" description="N-acetyltransferase" evidence="3">
    <location>
        <begin position="3"/>
        <end position="153"/>
    </location>
</feature>
<dbReference type="Gene3D" id="3.40.630.30">
    <property type="match status" value="1"/>
</dbReference>
<keyword evidence="2" id="KW-0012">Acyltransferase</keyword>
<keyword evidence="1" id="KW-0808">Transferase</keyword>
<comment type="caution">
    <text evidence="4">The sequence shown here is derived from an EMBL/GenBank/DDBJ whole genome shotgun (WGS) entry which is preliminary data.</text>
</comment>
<evidence type="ECO:0000259" key="3">
    <source>
        <dbReference type="PROSITE" id="PS51186"/>
    </source>
</evidence>
<sequence length="153" mass="16652">MDHHLRIATAADAESAARLLVDFNREFDSPAPEAAQIAPRLAALLESQHTFAVLGGEPPAGIALVTLRPNVWFDGPVALLDELYVRPDLRSHGMGTALVDAVVTHARSHGVALLEVNVDESDTDALRFYDRHGFALRQPDTGERAFYLSRAIS</sequence>
<dbReference type="InterPro" id="IPR016181">
    <property type="entry name" value="Acyl_CoA_acyltransferase"/>
</dbReference>
<accession>A0ABP9WFU5</accession>
<name>A0ABP9WFU5_9MICO</name>
<protein>
    <submittedName>
        <fullName evidence="4">Mycothiol acetyltransferase</fullName>
    </submittedName>
</protein>
<dbReference type="InterPro" id="IPR000182">
    <property type="entry name" value="GNAT_dom"/>
</dbReference>
<dbReference type="RefSeq" id="WP_286216267.1">
    <property type="nucleotide sequence ID" value="NZ_AP027736.1"/>
</dbReference>
<evidence type="ECO:0000256" key="1">
    <source>
        <dbReference type="ARBA" id="ARBA00022679"/>
    </source>
</evidence>
<evidence type="ECO:0000256" key="2">
    <source>
        <dbReference type="ARBA" id="ARBA00023315"/>
    </source>
</evidence>
<dbReference type="PROSITE" id="PS51186">
    <property type="entry name" value="GNAT"/>
    <property type="match status" value="1"/>
</dbReference>
<dbReference type="EMBL" id="BAABRR010000005">
    <property type="protein sequence ID" value="GAA5518691.1"/>
    <property type="molecule type" value="Genomic_DNA"/>
</dbReference>
<evidence type="ECO:0000313" key="5">
    <source>
        <dbReference type="Proteomes" id="UP001426770"/>
    </source>
</evidence>
<dbReference type="CDD" id="cd04301">
    <property type="entry name" value="NAT_SF"/>
    <property type="match status" value="1"/>
</dbReference>